<dbReference type="EMBL" id="JAKIKT010000004">
    <property type="protein sequence ID" value="MCL2914696.1"/>
    <property type="molecule type" value="Genomic_DNA"/>
</dbReference>
<evidence type="ECO:0000313" key="4">
    <source>
        <dbReference type="EMBL" id="MCL2914696.1"/>
    </source>
</evidence>
<keyword evidence="3" id="KW-1133">Transmembrane helix</keyword>
<comment type="similarity">
    <text evidence="1">Belongs to the N-Me-Phe pilin family.</text>
</comment>
<protein>
    <submittedName>
        <fullName evidence="4">Prepilin-type N-terminal cleavage/methylation domain-containing protein</fullName>
    </submittedName>
</protein>
<keyword evidence="3" id="KW-0812">Transmembrane</keyword>
<dbReference type="Gene3D" id="3.30.700.10">
    <property type="entry name" value="Glycoprotein, Type 4 Pilin"/>
    <property type="match status" value="1"/>
</dbReference>
<evidence type="ECO:0000313" key="5">
    <source>
        <dbReference type="Proteomes" id="UP001202831"/>
    </source>
</evidence>
<dbReference type="PROSITE" id="PS00409">
    <property type="entry name" value="PROKAR_NTER_METHYL"/>
    <property type="match status" value="1"/>
</dbReference>
<reference evidence="4 5" key="1">
    <citation type="submission" date="2022-01" db="EMBL/GenBank/DDBJ databases">
        <title>Whole genome-based taxonomy of the Shewanellaceae.</title>
        <authorList>
            <person name="Martin-Rodriguez A.J."/>
        </authorList>
    </citation>
    <scope>NUCLEOTIDE SEQUENCE [LARGE SCALE GENOMIC DNA]</scope>
    <source>
        <strain evidence="4 5">DSM 21332</strain>
    </source>
</reference>
<evidence type="ECO:0000256" key="1">
    <source>
        <dbReference type="ARBA" id="ARBA00005233"/>
    </source>
</evidence>
<proteinExistence type="inferred from homology"/>
<gene>
    <name evidence="4" type="ORF">L2725_13045</name>
</gene>
<feature type="transmembrane region" description="Helical" evidence="3">
    <location>
        <begin position="7"/>
        <end position="31"/>
    </location>
</feature>
<dbReference type="InterPro" id="IPR045584">
    <property type="entry name" value="Pilin-like"/>
</dbReference>
<accession>A0ABT0N8A9</accession>
<dbReference type="SUPFAM" id="SSF54523">
    <property type="entry name" value="Pili subunits"/>
    <property type="match status" value="1"/>
</dbReference>
<name>A0ABT0N8A9_9GAMM</name>
<organism evidence="4 5">
    <name type="scientific">Shewanella corallii</name>
    <dbReference type="NCBI Taxonomy" id="560080"/>
    <lineage>
        <taxon>Bacteria</taxon>
        <taxon>Pseudomonadati</taxon>
        <taxon>Pseudomonadota</taxon>
        <taxon>Gammaproteobacteria</taxon>
        <taxon>Alteromonadales</taxon>
        <taxon>Shewanellaceae</taxon>
        <taxon>Shewanella</taxon>
    </lineage>
</organism>
<dbReference type="Proteomes" id="UP001202831">
    <property type="component" value="Unassembled WGS sequence"/>
</dbReference>
<keyword evidence="5" id="KW-1185">Reference proteome</keyword>
<dbReference type="PANTHER" id="PTHR30093:SF34">
    <property type="entry name" value="PREPILIN PEPTIDASE-DEPENDENT PROTEIN D"/>
    <property type="match status" value="1"/>
</dbReference>
<keyword evidence="3" id="KW-0472">Membrane</keyword>
<dbReference type="Pfam" id="PF07963">
    <property type="entry name" value="N_methyl"/>
    <property type="match status" value="1"/>
</dbReference>
<sequence length="143" mass="14876">MKKNAQGFTLIELMIVVAIIGILAAIALPAYQNYTKKAKFAEVVTAVGAARQAVELCFQTEGALANCDAGYRGIPEEVTTGKYDQLDTMTITNGVITAAGTAAVDSANYIVTPTLASGATTLTWTATSTTATSCLSEGWCPET</sequence>
<comment type="caution">
    <text evidence="4">The sequence shown here is derived from an EMBL/GenBank/DDBJ whole genome shotgun (WGS) entry which is preliminary data.</text>
</comment>
<evidence type="ECO:0000256" key="2">
    <source>
        <dbReference type="ARBA" id="ARBA00022481"/>
    </source>
</evidence>
<dbReference type="InterPro" id="IPR012902">
    <property type="entry name" value="N_methyl_site"/>
</dbReference>
<dbReference type="NCBIfam" id="TIGR02532">
    <property type="entry name" value="IV_pilin_GFxxxE"/>
    <property type="match status" value="1"/>
</dbReference>
<dbReference type="PANTHER" id="PTHR30093">
    <property type="entry name" value="GENERAL SECRETION PATHWAY PROTEIN G"/>
    <property type="match status" value="1"/>
</dbReference>
<keyword evidence="2" id="KW-0488">Methylation</keyword>
<evidence type="ECO:0000256" key="3">
    <source>
        <dbReference type="SAM" id="Phobius"/>
    </source>
</evidence>